<dbReference type="Proteomes" id="UP000034407">
    <property type="component" value="Unassembled WGS sequence"/>
</dbReference>
<comment type="caution">
    <text evidence="5">The sequence shown here is derived from an EMBL/GenBank/DDBJ whole genome shotgun (WGS) entry which is preliminary data.</text>
</comment>
<evidence type="ECO:0000256" key="1">
    <source>
        <dbReference type="ARBA" id="ARBA00023015"/>
    </source>
</evidence>
<proteinExistence type="predicted"/>
<reference evidence="5 6" key="1">
    <citation type="submission" date="2015-04" db="EMBL/GenBank/DDBJ databases">
        <title>Microcin producing Clostridium sp. JC272T.</title>
        <authorList>
            <person name="Jyothsna T."/>
            <person name="Sasikala C."/>
            <person name="Ramana C."/>
        </authorList>
    </citation>
    <scope>NUCLEOTIDE SEQUENCE [LARGE SCALE GENOMIC DNA]</scope>
    <source>
        <strain evidence="5 6">JC272</strain>
    </source>
</reference>
<evidence type="ECO:0000313" key="6">
    <source>
        <dbReference type="Proteomes" id="UP000034407"/>
    </source>
</evidence>
<accession>A0A0M3DIC4</accession>
<dbReference type="GO" id="GO:0003677">
    <property type="term" value="F:DNA binding"/>
    <property type="evidence" value="ECO:0007669"/>
    <property type="project" value="UniProtKB-KW"/>
</dbReference>
<dbReference type="PANTHER" id="PTHR42756:SF1">
    <property type="entry name" value="TRANSCRIPTIONAL REPRESSOR OF EMRAB OPERON"/>
    <property type="match status" value="1"/>
</dbReference>
<dbReference type="RefSeq" id="WP_046822342.1">
    <property type="nucleotide sequence ID" value="NZ_LBBT01000117.1"/>
</dbReference>
<dbReference type="Gene3D" id="1.10.10.10">
    <property type="entry name" value="Winged helix-like DNA-binding domain superfamily/Winged helix DNA-binding domain"/>
    <property type="match status" value="1"/>
</dbReference>
<dbReference type="InterPro" id="IPR036390">
    <property type="entry name" value="WH_DNA-bd_sf"/>
</dbReference>
<gene>
    <name evidence="5" type="ORF">VN21_05060</name>
</gene>
<dbReference type="EMBL" id="LBBT01000117">
    <property type="protein sequence ID" value="KKY02083.1"/>
    <property type="molecule type" value="Genomic_DNA"/>
</dbReference>
<dbReference type="OrthoDB" id="1755545at2"/>
<evidence type="ECO:0000256" key="2">
    <source>
        <dbReference type="ARBA" id="ARBA00023125"/>
    </source>
</evidence>
<dbReference type="InterPro" id="IPR000835">
    <property type="entry name" value="HTH_MarR-typ"/>
</dbReference>
<keyword evidence="2" id="KW-0238">DNA-binding</keyword>
<dbReference type="PROSITE" id="PS50995">
    <property type="entry name" value="HTH_MARR_2"/>
    <property type="match status" value="1"/>
</dbReference>
<name>A0A0M3DIC4_9FIRM</name>
<feature type="domain" description="HTH marR-type" evidence="4">
    <location>
        <begin position="1"/>
        <end position="137"/>
    </location>
</feature>
<protein>
    <recommendedName>
        <fullName evidence="4">HTH marR-type domain-containing protein</fullName>
    </recommendedName>
</protein>
<dbReference type="PATRIC" id="fig|1629550.3.peg.489"/>
<dbReference type="InterPro" id="IPR036388">
    <property type="entry name" value="WH-like_DNA-bd_sf"/>
</dbReference>
<dbReference type="GO" id="GO:0003700">
    <property type="term" value="F:DNA-binding transcription factor activity"/>
    <property type="evidence" value="ECO:0007669"/>
    <property type="project" value="InterPro"/>
</dbReference>
<dbReference type="PRINTS" id="PR00598">
    <property type="entry name" value="HTHMARR"/>
</dbReference>
<keyword evidence="6" id="KW-1185">Reference proteome</keyword>
<keyword evidence="1" id="KW-0805">Transcription regulation</keyword>
<dbReference type="AlphaFoldDB" id="A0A0M3DIC4"/>
<dbReference type="SMART" id="SM00347">
    <property type="entry name" value="HTH_MARR"/>
    <property type="match status" value="1"/>
</dbReference>
<dbReference type="PANTHER" id="PTHR42756">
    <property type="entry name" value="TRANSCRIPTIONAL REGULATOR, MARR"/>
    <property type="match status" value="1"/>
</dbReference>
<organism evidence="5 6">
    <name type="scientific">Paraclostridium benzoelyticum</name>
    <dbReference type="NCBI Taxonomy" id="1629550"/>
    <lineage>
        <taxon>Bacteria</taxon>
        <taxon>Bacillati</taxon>
        <taxon>Bacillota</taxon>
        <taxon>Clostridia</taxon>
        <taxon>Peptostreptococcales</taxon>
        <taxon>Peptostreptococcaceae</taxon>
        <taxon>Paraclostridium</taxon>
    </lineage>
</organism>
<evidence type="ECO:0000259" key="4">
    <source>
        <dbReference type="PROSITE" id="PS50995"/>
    </source>
</evidence>
<sequence length="143" mass="16603">MVEKKAYIFGAIFFLSNKIQNKGDKVFSEITTKQWFLLISIIRSGVKSPTLTEVSKIIGYSRQNVKKLSINLEKAGLVELQKDVNDSRAVRISLTDNCYQFFTDRQDKEEEFIERLYHGITEEELDSMLMVMKKLEKNILSLN</sequence>
<evidence type="ECO:0000313" key="5">
    <source>
        <dbReference type="EMBL" id="KKY02083.1"/>
    </source>
</evidence>
<evidence type="ECO:0000256" key="3">
    <source>
        <dbReference type="ARBA" id="ARBA00023163"/>
    </source>
</evidence>
<dbReference type="SUPFAM" id="SSF46785">
    <property type="entry name" value="Winged helix' DNA-binding domain"/>
    <property type="match status" value="1"/>
</dbReference>
<keyword evidence="3" id="KW-0804">Transcription</keyword>